<dbReference type="VEuPathDB" id="FungiDB:BO71DRAFT_428222"/>
<protein>
    <submittedName>
        <fullName evidence="1">Uncharacterized protein</fullName>
    </submittedName>
</protein>
<dbReference type="EMBL" id="KZ825840">
    <property type="protein sequence ID" value="PYH96214.1"/>
    <property type="molecule type" value="Genomic_DNA"/>
</dbReference>
<name>A0A319DGG9_9EURO</name>
<keyword evidence="2" id="KW-1185">Reference proteome</keyword>
<accession>A0A319DGG9</accession>
<dbReference type="AlphaFoldDB" id="A0A319DGG9"/>
<gene>
    <name evidence="1" type="ORF">BO71DRAFT_428222</name>
</gene>
<evidence type="ECO:0000313" key="1">
    <source>
        <dbReference type="EMBL" id="PYH96214.1"/>
    </source>
</evidence>
<proteinExistence type="predicted"/>
<sequence>MTYDIAPDGRTATQILIYFLLHGLWAPPPALLFLPAACAPSPPFSVRVAYPRPCPSPAVVDLEAFSLRVDCLLPQNNPEKLRRTGLPSIALFLTPRNPPAVPPFRPTIPSGAQHLPPHGWLSPDLSGEVSVPSLQVGCVGAPAENDSLRSAFPLSHSCVENLRATLSIEQLRAGHFAGLSPQLTNLVLVLLVQNRSIWPPFESKFICVLPVYPASGDALSPLREKPPKQTDGASIVFLRSQTTVRRLEIHREPLRQTWRHLSISKSLKRSGYIVPVILEGLLLTSLEVHVSLQLSEDVRASVLVCVGSVPNLLQQDNRERSDSRSNARFLNGCCVWSLEQKLT</sequence>
<organism evidence="1 2">
    <name type="scientific">Aspergillus ellipticus CBS 707.79</name>
    <dbReference type="NCBI Taxonomy" id="1448320"/>
    <lineage>
        <taxon>Eukaryota</taxon>
        <taxon>Fungi</taxon>
        <taxon>Dikarya</taxon>
        <taxon>Ascomycota</taxon>
        <taxon>Pezizomycotina</taxon>
        <taxon>Eurotiomycetes</taxon>
        <taxon>Eurotiomycetidae</taxon>
        <taxon>Eurotiales</taxon>
        <taxon>Aspergillaceae</taxon>
        <taxon>Aspergillus</taxon>
        <taxon>Aspergillus subgen. Circumdati</taxon>
    </lineage>
</organism>
<evidence type="ECO:0000313" key="2">
    <source>
        <dbReference type="Proteomes" id="UP000247810"/>
    </source>
</evidence>
<reference evidence="1 2" key="1">
    <citation type="submission" date="2018-02" db="EMBL/GenBank/DDBJ databases">
        <title>The genomes of Aspergillus section Nigri reveals drivers in fungal speciation.</title>
        <authorList>
            <consortium name="DOE Joint Genome Institute"/>
            <person name="Vesth T.C."/>
            <person name="Nybo J."/>
            <person name="Theobald S."/>
            <person name="Brandl J."/>
            <person name="Frisvad J.C."/>
            <person name="Nielsen K.F."/>
            <person name="Lyhne E.K."/>
            <person name="Kogle M.E."/>
            <person name="Kuo A."/>
            <person name="Riley R."/>
            <person name="Clum A."/>
            <person name="Nolan M."/>
            <person name="Lipzen A."/>
            <person name="Salamov A."/>
            <person name="Henrissat B."/>
            <person name="Wiebenga A."/>
            <person name="De vries R.P."/>
            <person name="Grigoriev I.V."/>
            <person name="Mortensen U.H."/>
            <person name="Andersen M.R."/>
            <person name="Baker S.E."/>
        </authorList>
    </citation>
    <scope>NUCLEOTIDE SEQUENCE [LARGE SCALE GENOMIC DNA]</scope>
    <source>
        <strain evidence="1 2">CBS 707.79</strain>
    </source>
</reference>
<dbReference type="Proteomes" id="UP000247810">
    <property type="component" value="Unassembled WGS sequence"/>
</dbReference>
<dbReference type="OrthoDB" id="10642383at2759"/>